<feature type="domain" description="Transcription regulator AsnC/Lrp ligand binding" evidence="1">
    <location>
        <begin position="8"/>
        <end position="77"/>
    </location>
</feature>
<evidence type="ECO:0000313" key="5">
    <source>
        <dbReference type="EMBL" id="CAB5011477.1"/>
    </source>
</evidence>
<evidence type="ECO:0000259" key="1">
    <source>
        <dbReference type="Pfam" id="PF01037"/>
    </source>
</evidence>
<reference evidence="2" key="1">
    <citation type="submission" date="2020-05" db="EMBL/GenBank/DDBJ databases">
        <authorList>
            <person name="Chiriac C."/>
            <person name="Salcher M."/>
            <person name="Ghai R."/>
            <person name="Kavagutti S V."/>
        </authorList>
    </citation>
    <scope>NUCLEOTIDE SEQUENCE</scope>
</reference>
<dbReference type="Pfam" id="PF01037">
    <property type="entry name" value="AsnC_trans_reg"/>
    <property type="match status" value="1"/>
</dbReference>
<dbReference type="EMBL" id="CAEZZA010000039">
    <property type="protein sequence ID" value="CAB4742284.1"/>
    <property type="molecule type" value="Genomic_DNA"/>
</dbReference>
<dbReference type="AlphaFoldDB" id="A0A6J6T5S0"/>
<evidence type="ECO:0000313" key="3">
    <source>
        <dbReference type="EMBL" id="CAB4834653.1"/>
    </source>
</evidence>
<dbReference type="SUPFAM" id="SSF54909">
    <property type="entry name" value="Dimeric alpha+beta barrel"/>
    <property type="match status" value="1"/>
</dbReference>
<evidence type="ECO:0000313" key="2">
    <source>
        <dbReference type="EMBL" id="CAB4742284.1"/>
    </source>
</evidence>
<organism evidence="2">
    <name type="scientific">freshwater metagenome</name>
    <dbReference type="NCBI Taxonomy" id="449393"/>
    <lineage>
        <taxon>unclassified sequences</taxon>
        <taxon>metagenomes</taxon>
        <taxon>ecological metagenomes</taxon>
    </lineage>
</organism>
<accession>A0A6J6T5S0</accession>
<proteinExistence type="predicted"/>
<sequence>MITALCFIQVVPEHVNSAGEAIAKIQGVTAAYSVTGKIDLVVLIEVRTHEDIAKVVTDGISKVKGVQSTETHVSFRTFNNADIEAGFSLGAEEG</sequence>
<dbReference type="InterPro" id="IPR019887">
    <property type="entry name" value="Tscrpt_reg_AsnC/Lrp_C"/>
</dbReference>
<name>A0A6J6T5S0_9ZZZZ</name>
<dbReference type="EMBL" id="CAFBPJ010000029">
    <property type="protein sequence ID" value="CAB5011477.1"/>
    <property type="molecule type" value="Genomic_DNA"/>
</dbReference>
<dbReference type="EMBL" id="CAFABK010000100">
    <property type="protein sequence ID" value="CAB4834653.1"/>
    <property type="molecule type" value="Genomic_DNA"/>
</dbReference>
<evidence type="ECO:0000313" key="4">
    <source>
        <dbReference type="EMBL" id="CAB4868630.1"/>
    </source>
</evidence>
<dbReference type="Gene3D" id="3.30.70.920">
    <property type="match status" value="1"/>
</dbReference>
<dbReference type="EMBL" id="CAFBLV010000078">
    <property type="protein sequence ID" value="CAB4868630.1"/>
    <property type="molecule type" value="Genomic_DNA"/>
</dbReference>
<dbReference type="InterPro" id="IPR011008">
    <property type="entry name" value="Dimeric_a/b-barrel"/>
</dbReference>
<protein>
    <submittedName>
        <fullName evidence="2">Unannotated protein</fullName>
    </submittedName>
</protein>
<gene>
    <name evidence="2" type="ORF">UFOPK2809_00416</name>
    <name evidence="3" type="ORF">UFOPK3204_01560</name>
    <name evidence="4" type="ORF">UFOPK3425_00515</name>
    <name evidence="5" type="ORF">UFOPK4092_00413</name>
</gene>